<dbReference type="Proteomes" id="UP000050761">
    <property type="component" value="Unassembled WGS sequence"/>
</dbReference>
<dbReference type="GO" id="GO:0051453">
    <property type="term" value="P:regulation of intracellular pH"/>
    <property type="evidence" value="ECO:0007669"/>
    <property type="project" value="TreeGrafter"/>
</dbReference>
<reference evidence="9" key="2">
    <citation type="submission" date="2019-09" db="UniProtKB">
        <authorList>
            <consortium name="WormBaseParasite"/>
        </authorList>
    </citation>
    <scope>IDENTIFICATION</scope>
</reference>
<dbReference type="EMBL" id="UZAH01025847">
    <property type="protein sequence ID" value="VDO71568.1"/>
    <property type="molecule type" value="Genomic_DNA"/>
</dbReference>
<evidence type="ECO:0000313" key="9">
    <source>
        <dbReference type="WBParaSite" id="HPBE_0000727701-mRNA-1"/>
    </source>
</evidence>
<feature type="transmembrane region" description="Helical" evidence="6">
    <location>
        <begin position="153"/>
        <end position="176"/>
    </location>
</feature>
<dbReference type="GO" id="GO:0007040">
    <property type="term" value="P:lysosome organization"/>
    <property type="evidence" value="ECO:0007669"/>
    <property type="project" value="TreeGrafter"/>
</dbReference>
<keyword evidence="4 6" id="KW-1133">Transmembrane helix</keyword>
<comment type="subcellular location">
    <subcellularLocation>
        <location evidence="1">Endomembrane system</location>
        <topology evidence="1">Multi-pass membrane protein</topology>
    </subcellularLocation>
    <subcellularLocation>
        <location evidence="6">Lysosome membrane</location>
        <topology evidence="6">Multi-pass membrane protein</topology>
    </subcellularLocation>
</comment>
<comment type="similarity">
    <text evidence="2 6">Belongs to the battenin family.</text>
</comment>
<dbReference type="WBParaSite" id="HPBE_0000727701-mRNA-1">
    <property type="protein sequence ID" value="HPBE_0000727701-mRNA-1"/>
    <property type="gene ID" value="HPBE_0000727701"/>
</dbReference>
<keyword evidence="8" id="KW-1185">Reference proteome</keyword>
<keyword evidence="5 6" id="KW-0472">Membrane</keyword>
<dbReference type="OrthoDB" id="5965864at2759"/>
<evidence type="ECO:0000256" key="6">
    <source>
        <dbReference type="RuleBase" id="RU361113"/>
    </source>
</evidence>
<evidence type="ECO:0000256" key="2">
    <source>
        <dbReference type="ARBA" id="ARBA00007467"/>
    </source>
</evidence>
<dbReference type="InterPro" id="IPR003492">
    <property type="entry name" value="Battenin_disease_Cln3"/>
</dbReference>
<evidence type="ECO:0000256" key="3">
    <source>
        <dbReference type="ARBA" id="ARBA00022692"/>
    </source>
</evidence>
<dbReference type="InterPro" id="IPR018460">
    <property type="entry name" value="Battenin_disease_Cln3_subgr"/>
</dbReference>
<keyword evidence="3 6" id="KW-0812">Transmembrane</keyword>
<dbReference type="AlphaFoldDB" id="A0A3P8B4Y3"/>
<dbReference type="GO" id="GO:0012505">
    <property type="term" value="C:endomembrane system"/>
    <property type="evidence" value="ECO:0007669"/>
    <property type="project" value="UniProtKB-SubCell"/>
</dbReference>
<sequence length="443" mass="49290">MEVRCWFRTSFRSYHKCALFRLFGLCNNYGYVIMLSAAEDIMDVQKGENKTKAADSCEDRISSRHCTTMSTGAVLLADNLPTLVVKLTFPFFIQRIPFVFRHVSICLLQATSYFVVAFSQNVPMSLAGVCFAAVGSGVGEISYLALASHYPTLAIAAWSSGTGAAGLIGSFSYAFLTDPAIGNLQPKVALLIQLFVPVVFALTYFFILVVPEDVHRPGLHPKTWIVPLEVAAVQENKAVEWSLDEADASSTSSDTKASSLRVPQRRLSFVEKLQHIVPLLHLMIPLALVYVGEYLINQGVTQLIIFNCSEGFNLNINAQYRWYQVLYQFGVFISRSSVKLFELPTWSLFLLPVLQVGRLLYNHTIYWFVPSIGIIFGLIIFEGLLGGAAYVNTFNKIHKMVSPDVREYSLSVASLGDSIGVNFAGFVAIPLHNFVCQRPMHRH</sequence>
<dbReference type="GO" id="GO:0005765">
    <property type="term" value="C:lysosomal membrane"/>
    <property type="evidence" value="ECO:0007669"/>
    <property type="project" value="UniProtKB-SubCell"/>
</dbReference>
<dbReference type="SUPFAM" id="SSF103473">
    <property type="entry name" value="MFS general substrate transporter"/>
    <property type="match status" value="1"/>
</dbReference>
<feature type="transmembrane region" description="Helical" evidence="6">
    <location>
        <begin position="98"/>
        <end position="118"/>
    </location>
</feature>
<dbReference type="Pfam" id="PF02487">
    <property type="entry name" value="CLN3"/>
    <property type="match status" value="1"/>
</dbReference>
<evidence type="ECO:0000313" key="7">
    <source>
        <dbReference type="EMBL" id="VDO71568.1"/>
    </source>
</evidence>
<gene>
    <name evidence="7" type="ORF">HPBE_LOCUS7278</name>
</gene>
<evidence type="ECO:0000313" key="8">
    <source>
        <dbReference type="Proteomes" id="UP000050761"/>
    </source>
</evidence>
<feature type="transmembrane region" description="Helical" evidence="6">
    <location>
        <begin position="367"/>
        <end position="391"/>
    </location>
</feature>
<evidence type="ECO:0000256" key="1">
    <source>
        <dbReference type="ARBA" id="ARBA00004127"/>
    </source>
</evidence>
<evidence type="ECO:0000256" key="4">
    <source>
        <dbReference type="ARBA" id="ARBA00022989"/>
    </source>
</evidence>
<accession>A0A3P8B4Y3</accession>
<protein>
    <recommendedName>
        <fullName evidence="6">Battenin</fullName>
    </recommendedName>
</protein>
<dbReference type="InterPro" id="IPR036259">
    <property type="entry name" value="MFS_trans_sf"/>
</dbReference>
<keyword evidence="6" id="KW-0458">Lysosome</keyword>
<feature type="transmembrane region" description="Helical" evidence="6">
    <location>
        <begin position="124"/>
        <end position="146"/>
    </location>
</feature>
<dbReference type="PANTHER" id="PTHR10981:SF8">
    <property type="entry name" value="BATTENIN"/>
    <property type="match status" value="1"/>
</dbReference>
<evidence type="ECO:0000256" key="5">
    <source>
        <dbReference type="ARBA" id="ARBA00023136"/>
    </source>
</evidence>
<comment type="caution">
    <text evidence="6">Lacks conserved residue(s) required for the propagation of feature annotation.</text>
</comment>
<dbReference type="PANTHER" id="PTHR10981">
    <property type="entry name" value="BATTENIN"/>
    <property type="match status" value="1"/>
</dbReference>
<dbReference type="PRINTS" id="PR01315">
    <property type="entry name" value="BATTENIN"/>
</dbReference>
<name>A0A3P8B4Y3_HELPZ</name>
<proteinExistence type="inferred from homology"/>
<feature type="transmembrane region" description="Helical" evidence="6">
    <location>
        <begin position="188"/>
        <end position="210"/>
    </location>
</feature>
<organism evidence="7">
    <name type="scientific">Heligmosomoides polygyrus</name>
    <name type="common">Parasitic roundworm</name>
    <dbReference type="NCBI Taxonomy" id="6339"/>
    <lineage>
        <taxon>Eukaryota</taxon>
        <taxon>Metazoa</taxon>
        <taxon>Ecdysozoa</taxon>
        <taxon>Nematoda</taxon>
        <taxon>Chromadorea</taxon>
        <taxon>Rhabditida</taxon>
        <taxon>Rhabditina</taxon>
        <taxon>Rhabditomorpha</taxon>
        <taxon>Strongyloidea</taxon>
        <taxon>Heligmosomidae</taxon>
        <taxon>Heligmosomoides</taxon>
    </lineage>
</organism>
<reference evidence="7 8" key="1">
    <citation type="submission" date="2018-11" db="EMBL/GenBank/DDBJ databases">
        <authorList>
            <consortium name="Pathogen Informatics"/>
        </authorList>
    </citation>
    <scope>NUCLEOTIDE SEQUENCE [LARGE SCALE GENOMIC DNA]</scope>
</reference>
<dbReference type="PIRSF" id="PIRSF015974">
    <property type="entry name" value="CLN3_BTN1"/>
    <property type="match status" value="1"/>
</dbReference>